<feature type="region of interest" description="Disordered" evidence="1">
    <location>
        <begin position="118"/>
        <end position="141"/>
    </location>
</feature>
<name>A0ABY2GRX4_9HYPO</name>
<feature type="compositionally biased region" description="Gly residues" evidence="1">
    <location>
        <begin position="124"/>
        <end position="135"/>
    </location>
</feature>
<dbReference type="GeneID" id="300581040"/>
<evidence type="ECO:0000313" key="2">
    <source>
        <dbReference type="EMBL" id="TFA98688.1"/>
    </source>
</evidence>
<keyword evidence="3" id="KW-1185">Reference proteome</keyword>
<dbReference type="Proteomes" id="UP001642720">
    <property type="component" value="Unassembled WGS sequence"/>
</dbReference>
<organism evidence="2 3">
    <name type="scientific">Trichoderma ghanense</name>
    <dbReference type="NCBI Taxonomy" id="65468"/>
    <lineage>
        <taxon>Eukaryota</taxon>
        <taxon>Fungi</taxon>
        <taxon>Dikarya</taxon>
        <taxon>Ascomycota</taxon>
        <taxon>Pezizomycotina</taxon>
        <taxon>Sordariomycetes</taxon>
        <taxon>Hypocreomycetidae</taxon>
        <taxon>Hypocreales</taxon>
        <taxon>Hypocreaceae</taxon>
        <taxon>Trichoderma</taxon>
    </lineage>
</organism>
<proteinExistence type="predicted"/>
<reference evidence="2 3" key="1">
    <citation type="submission" date="2018-01" db="EMBL/GenBank/DDBJ databases">
        <title>Genome characterization of the sugarcane-associated fungus Trichoderma ghanense CCMA-1212 and their application in lignocelulose bioconversion.</title>
        <authorList>
            <person name="Steindorff A.S."/>
            <person name="Mendes T.D."/>
            <person name="Vilela E.S.D."/>
            <person name="Rodrigues D.S."/>
            <person name="Formighieri E.F."/>
            <person name="Melo I.S."/>
            <person name="Favaro L.C.L."/>
        </authorList>
    </citation>
    <scope>NUCLEOTIDE SEQUENCE [LARGE SCALE GENOMIC DNA]</scope>
    <source>
        <strain evidence="2 3">CCMA-1212</strain>
    </source>
</reference>
<evidence type="ECO:0000313" key="3">
    <source>
        <dbReference type="Proteomes" id="UP001642720"/>
    </source>
</evidence>
<comment type="caution">
    <text evidence="2">The sequence shown here is derived from an EMBL/GenBank/DDBJ whole genome shotgun (WGS) entry which is preliminary data.</text>
</comment>
<dbReference type="EMBL" id="PPTA01000018">
    <property type="protein sequence ID" value="TFA98688.1"/>
    <property type="molecule type" value="Genomic_DNA"/>
</dbReference>
<protein>
    <submittedName>
        <fullName evidence="2">Uncharacterized protein</fullName>
    </submittedName>
</protein>
<sequence length="284" mass="32003">MASPDLSVSTPPTSLASYEEEPPPTIQFTNIKELYLVVKQVSGDFLIVQNVSPTDFEEISRPERRPFRIRRYHADRKLLIITIPNEVHEALHLGIYRIFDHQLGPRWDEIWRSIGSTTLRPQGHPGGDGGEGDSCGGPRPARDYKGAWPTLVIEAGDSEPLGALRNDMRWWFSASDHQVKIVLLAKFDHLHQRIIIERWEEEISTRPGATTTRRAAASGAIQPVLRQSITITRDPATDSYQVARSALVLSFRLLFLRDPGPQEGDFIISIADLQAYARHVWAVV</sequence>
<evidence type="ECO:0000256" key="1">
    <source>
        <dbReference type="SAM" id="MobiDB-lite"/>
    </source>
</evidence>
<feature type="compositionally biased region" description="Polar residues" evidence="1">
    <location>
        <begin position="1"/>
        <end position="16"/>
    </location>
</feature>
<gene>
    <name evidence="2" type="ORF">CCMA1212_009509</name>
</gene>
<dbReference type="RefSeq" id="XP_073554890.1">
    <property type="nucleotide sequence ID" value="XM_073706590.1"/>
</dbReference>
<feature type="region of interest" description="Disordered" evidence="1">
    <location>
        <begin position="1"/>
        <end position="21"/>
    </location>
</feature>
<accession>A0ABY2GRX4</accession>